<sequence length="208" mass="23776">MSGFFSRHNRAIVCTLAASAGLYFIYRYYIYKKQQIRSRAEALAGIEYRRRRVEKLVELRDKLEQLLGSLDNFEPEPPETEDDECIVCNSAKAIIQTYPCKHRVLCRRCFVKTLFNAALRILTFPSNALFVAQEFKPWTESAMMYISLHLQTHPAACPGNTMLTDPNLITTIKTLQELIVILILACFDVCINSGSKGDKFTSARPIRK</sequence>
<dbReference type="InterPro" id="IPR013083">
    <property type="entry name" value="Znf_RING/FYVE/PHD"/>
</dbReference>
<dbReference type="Proteomes" id="UP001159405">
    <property type="component" value="Unassembled WGS sequence"/>
</dbReference>
<keyword evidence="1" id="KW-0812">Transmembrane</keyword>
<organism evidence="2 3">
    <name type="scientific">Porites lobata</name>
    <dbReference type="NCBI Taxonomy" id="104759"/>
    <lineage>
        <taxon>Eukaryota</taxon>
        <taxon>Metazoa</taxon>
        <taxon>Cnidaria</taxon>
        <taxon>Anthozoa</taxon>
        <taxon>Hexacorallia</taxon>
        <taxon>Scleractinia</taxon>
        <taxon>Fungiina</taxon>
        <taxon>Poritidae</taxon>
        <taxon>Porites</taxon>
    </lineage>
</organism>
<comment type="caution">
    <text evidence="2">The sequence shown here is derived from an EMBL/GenBank/DDBJ whole genome shotgun (WGS) entry which is preliminary data.</text>
</comment>
<dbReference type="Pfam" id="PF13920">
    <property type="entry name" value="zf-C3HC4_3"/>
    <property type="match status" value="1"/>
</dbReference>
<keyword evidence="1" id="KW-1133">Transmembrane helix</keyword>
<evidence type="ECO:0000313" key="3">
    <source>
        <dbReference type="Proteomes" id="UP001159405"/>
    </source>
</evidence>
<evidence type="ECO:0000256" key="1">
    <source>
        <dbReference type="SAM" id="Phobius"/>
    </source>
</evidence>
<dbReference type="Gene3D" id="3.30.40.10">
    <property type="entry name" value="Zinc/RING finger domain, C3HC4 (zinc finger)"/>
    <property type="match status" value="1"/>
</dbReference>
<protein>
    <submittedName>
        <fullName evidence="2">Uncharacterized protein</fullName>
    </submittedName>
</protein>
<gene>
    <name evidence="2" type="ORF">PLOB_00019430</name>
</gene>
<reference evidence="2 3" key="1">
    <citation type="submission" date="2022-05" db="EMBL/GenBank/DDBJ databases">
        <authorList>
            <consortium name="Genoscope - CEA"/>
            <person name="William W."/>
        </authorList>
    </citation>
    <scope>NUCLEOTIDE SEQUENCE [LARGE SCALE GENOMIC DNA]</scope>
</reference>
<keyword evidence="1" id="KW-0472">Membrane</keyword>
<proteinExistence type="predicted"/>
<name>A0ABN8RID0_9CNID</name>
<accession>A0ABN8RID0</accession>
<dbReference type="EMBL" id="CALNXK010000227">
    <property type="protein sequence ID" value="CAH3177555.1"/>
    <property type="molecule type" value="Genomic_DNA"/>
</dbReference>
<feature type="transmembrane region" description="Helical" evidence="1">
    <location>
        <begin position="12"/>
        <end position="29"/>
    </location>
</feature>
<evidence type="ECO:0000313" key="2">
    <source>
        <dbReference type="EMBL" id="CAH3177555.1"/>
    </source>
</evidence>
<keyword evidence="3" id="KW-1185">Reference proteome</keyword>